<dbReference type="InterPro" id="IPR008969">
    <property type="entry name" value="CarboxyPept-like_regulatory"/>
</dbReference>
<keyword evidence="1" id="KW-0472">Membrane</keyword>
<dbReference type="NCBIfam" id="TIGR04056">
    <property type="entry name" value="OMP_RagA_SusC"/>
    <property type="match status" value="1"/>
</dbReference>
<gene>
    <name evidence="3" type="ORF">LQ567_15300</name>
</gene>
<dbReference type="Gene3D" id="2.170.130.10">
    <property type="entry name" value="TonB-dependent receptor, plug domain"/>
    <property type="match status" value="1"/>
</dbReference>
<feature type="domain" description="TonB-dependent receptor plug" evidence="2">
    <location>
        <begin position="112"/>
        <end position="220"/>
    </location>
</feature>
<dbReference type="SUPFAM" id="SSF56935">
    <property type="entry name" value="Porins"/>
    <property type="match status" value="1"/>
</dbReference>
<dbReference type="Proteomes" id="UP001199816">
    <property type="component" value="Unassembled WGS sequence"/>
</dbReference>
<organism evidence="3 4">
    <name type="scientific">Niabella pedocola</name>
    <dbReference type="NCBI Taxonomy" id="1752077"/>
    <lineage>
        <taxon>Bacteria</taxon>
        <taxon>Pseudomonadati</taxon>
        <taxon>Bacteroidota</taxon>
        <taxon>Chitinophagia</taxon>
        <taxon>Chitinophagales</taxon>
        <taxon>Chitinophagaceae</taxon>
        <taxon>Niabella</taxon>
    </lineage>
</organism>
<protein>
    <submittedName>
        <fullName evidence="3">TonB-dependent receptor</fullName>
    </submittedName>
</protein>
<keyword evidence="1" id="KW-0813">Transport</keyword>
<dbReference type="RefSeq" id="WP_231005419.1">
    <property type="nucleotide sequence ID" value="NZ_JAJNEC010000005.1"/>
</dbReference>
<keyword evidence="4" id="KW-1185">Reference proteome</keyword>
<comment type="caution">
    <text evidence="3">The sequence shown here is derived from an EMBL/GenBank/DDBJ whole genome shotgun (WGS) entry which is preliminary data.</text>
</comment>
<dbReference type="InterPro" id="IPR039426">
    <property type="entry name" value="TonB-dep_rcpt-like"/>
</dbReference>
<name>A0ABS8PST6_9BACT</name>
<reference evidence="3 4" key="1">
    <citation type="submission" date="2021-11" db="EMBL/GenBank/DDBJ databases">
        <title>Genomic of Niabella pedocola.</title>
        <authorList>
            <person name="Wu T."/>
        </authorList>
    </citation>
    <scope>NUCLEOTIDE SEQUENCE [LARGE SCALE GENOMIC DNA]</scope>
    <source>
        <strain evidence="3 4">JCM 31011</strain>
    </source>
</reference>
<dbReference type="InterPro" id="IPR012910">
    <property type="entry name" value="Plug_dom"/>
</dbReference>
<dbReference type="NCBIfam" id="TIGR04057">
    <property type="entry name" value="SusC_RagA_signa"/>
    <property type="match status" value="1"/>
</dbReference>
<evidence type="ECO:0000256" key="1">
    <source>
        <dbReference type="PROSITE-ProRule" id="PRU01360"/>
    </source>
</evidence>
<comment type="similarity">
    <text evidence="1">Belongs to the TonB-dependent receptor family.</text>
</comment>
<proteinExistence type="inferred from homology"/>
<dbReference type="Pfam" id="PF07715">
    <property type="entry name" value="Plug"/>
    <property type="match status" value="1"/>
</dbReference>
<keyword evidence="3" id="KW-0675">Receptor</keyword>
<evidence type="ECO:0000313" key="3">
    <source>
        <dbReference type="EMBL" id="MCD2424145.1"/>
    </source>
</evidence>
<dbReference type="InterPro" id="IPR023997">
    <property type="entry name" value="TonB-dep_OMP_SusC/RagA_CS"/>
</dbReference>
<dbReference type="InterPro" id="IPR037066">
    <property type="entry name" value="Plug_dom_sf"/>
</dbReference>
<accession>A0ABS8PST6</accession>
<keyword evidence="1" id="KW-1134">Transmembrane beta strand</keyword>
<dbReference type="PROSITE" id="PS52016">
    <property type="entry name" value="TONB_DEPENDENT_REC_3"/>
    <property type="match status" value="1"/>
</dbReference>
<dbReference type="EMBL" id="JAJNEC010000005">
    <property type="protein sequence ID" value="MCD2424145.1"/>
    <property type="molecule type" value="Genomic_DNA"/>
</dbReference>
<comment type="subcellular location">
    <subcellularLocation>
        <location evidence="1">Cell outer membrane</location>
        <topology evidence="1">Multi-pass membrane protein</topology>
    </subcellularLocation>
</comment>
<dbReference type="SUPFAM" id="SSF49464">
    <property type="entry name" value="Carboxypeptidase regulatory domain-like"/>
    <property type="match status" value="1"/>
</dbReference>
<evidence type="ECO:0000313" key="4">
    <source>
        <dbReference type="Proteomes" id="UP001199816"/>
    </source>
</evidence>
<dbReference type="InterPro" id="IPR023996">
    <property type="entry name" value="TonB-dep_OMP_SusC/RagA"/>
</dbReference>
<sequence length="1043" mass="116693">MRLIWVVLLVFSYAVGYAQTKSVTGVVKNAEDGLALGGVTVSIANKPVQKVTDKNGEFKLDAAVGDSLVFSFVGKKEYTEVVGDKSILEVLLYNAKNDMDEVTVVAFGKQKKATVVGAITTVSAKDLRIPASNLTSAFAGRIPGMISYSLSGEPGADNAQFFVRGVTTFGYQSAPLVLIDGFESSMDNLARMQPDDIESFSIMKDALATGMYGARGANGIIMVTTKAGREGPVGFNMRFDVNVASPVRVPKMLDGPTYMRMYNEARITRDPNLGPFYSEQKIQSTIDNENPMIYPNIDWYNTLFKSTASNLKANVNISGGGQVATYYVSMGMDKEQGYLRTDQSNRYSNNINIERYFIRSNVIFKLSPTTKLDTRIQGRFEGQNGPYISASQLFRLVMNSNPVDFPAVYAPDSANQFTKFVLFGSSFVNGAAKVNPYAEMVRGYQDKNVSDITAQATLMQDLGMILKGLRAQLKASATTSGENTGRRTYLPYYYDLESYNQVTGAYKLFPLNPTDGRPYLGDIAPIRNASGRYYYELLFNWERSFGAHNLAVTEVGTMEKNLLTSGTATSIFEALPEKNVRNSGRANYAYDRRYMMEFGYSYMGSEKFTGGKRWGFFPSVGAGWSVSNEAFWEPLKDVISTLKLRGSWGLVGNDAIAARRDRFFFLSDISLFNGATVIDNGYRWGTSFMNSYGGYRVNRYANPDITWEQSEKWNAGVDLNLFNEALKLQADFYRDRRSKIYMQRQNFPASAGLEASISGNVGEVLSKGFESSLSYEKNVSQDFWFSARANFTYATNKLVKLDERNYPDQYLKRLGSNINQEWGLIAERLFVDQYEIQNSPKQDFGGYLAGDIKYKDVNGDGVINGNDRVALGYPTVPEVQYGFGTSMVYKMFDFGFFFNGSARVSFFIDATAASSEDPPRAGIAPFANRRNALAMIAEDYWSETNPNVHAFWPRLSTFPVDNNIQQSSWWIRDGSFLKLQSVELGYSLRKLTRWGIKKDSRVYVSAQNLFTFSSFKLWDPEMRDRGLGYPNNKRINAGIQLSF</sequence>
<keyword evidence="1" id="KW-0812">Transmembrane</keyword>
<dbReference type="Pfam" id="PF13715">
    <property type="entry name" value="CarbopepD_reg_2"/>
    <property type="match status" value="1"/>
</dbReference>
<keyword evidence="1" id="KW-0998">Cell outer membrane</keyword>
<evidence type="ECO:0000259" key="2">
    <source>
        <dbReference type="Pfam" id="PF07715"/>
    </source>
</evidence>